<dbReference type="Gene3D" id="3.90.1750.10">
    <property type="entry name" value="Hect, E3 ligase catalytic domains"/>
    <property type="match status" value="1"/>
</dbReference>
<feature type="domain" description="HECT" evidence="7">
    <location>
        <begin position="666"/>
        <end position="974"/>
    </location>
</feature>
<dbReference type="Gene3D" id="3.30.2160.10">
    <property type="entry name" value="Hect, E3 ligase catalytic domain"/>
    <property type="match status" value="1"/>
</dbReference>
<dbReference type="InterPro" id="IPR035983">
    <property type="entry name" value="Hect_E3_ubiquitin_ligase"/>
</dbReference>
<proteinExistence type="predicted"/>
<sequence length="974" mass="107668">MWNPDAGKHGSVDLSTASASSSSGVLATVRAKRLAREQERRQELAALAIQRVWRGRSSARQTRAQLLAHLQDKPIGIEDTGKVLVLLSGDGDRDGFGAIATKWATSALDKDRRPAFVAQLGDDEFAYRFALLLRRLLGFIAKQPRTVLSAQLLGKLVDLIAPPVYAGLEAERRQAFVATLGGDWVKTGVGALREFIAAGQRLPKKKHPLSTPIVSVIMAPIAIAPPAQDSPLVASLLQDLMTLPSLPFSLPLPALTTLLRSLPLFQVLLPAAAADPALLDAGGLSTELAKTHFLSNLATFGITGGMLQRQGAQGMRDWIAVVGTMFSTLGEGWGRWVATSGSEVEPMVVDDSDSDDEDENGKRVARKPVREPLPSNVAARLYSFASPAHLGTLVAAAMQGDSKTLVDFSFFVLGLLNAFRGSARWEATLDAVMEGKRGARMTKLLWREGVRGKWGSGRKDWETFSSNPNRAMLMLLSHIYCHYLLLTPDDEFFSNDTNALTLDEVLDLSTIWRDLAYWGFMEGVSSGESPSRGPGTEEVRSLFTRGVTRVAERKKFAPHNFWVMRELNSDINSFVNAVRYEEASLQGASAPRALRQRELAYIAPRLGLLNNLPMAVPFETRVDVFRQFVRADQMRTRGDNPFHSSRVQAQIRRTSVAHDGFRQLNRPGALRGMVQIQFVNEHGLPEAGIDGGGLFKEFLTCLVKEAFDVERGLWLANDENELYPNPHGYATEPHQLEWYTFWLGRQSYLDDLSSLDAELYRGLISVKNYPKPEELSLSFTVTEDDFGVARSVDLVPGGSEIPVTAENRAEYIQLMCQYKLGRQFAAQSRAFFSGLAEMIDPRWLRIFDQAELAQLLGGEHADIDLADLKRHTHFSGFAPDSSTPTAFWRVLESLSQEQRGKLVKFVTSCSRPPLLGFKYLNPEFAVRNAGSDTQRLPTASSCANLLKLPDYKDERLLREKLLQAIESGAGFDMS</sequence>
<dbReference type="GeneID" id="25990047"/>
<dbReference type="EC" id="2.3.2.26" evidence="2"/>
<dbReference type="GO" id="GO:0061630">
    <property type="term" value="F:ubiquitin protein ligase activity"/>
    <property type="evidence" value="ECO:0007669"/>
    <property type="project" value="UniProtKB-EC"/>
</dbReference>
<evidence type="ECO:0000256" key="2">
    <source>
        <dbReference type="ARBA" id="ARBA00012485"/>
    </source>
</evidence>
<evidence type="ECO:0000256" key="6">
    <source>
        <dbReference type="SAM" id="MobiDB-lite"/>
    </source>
</evidence>
<dbReference type="GO" id="GO:0000209">
    <property type="term" value="P:protein polyubiquitination"/>
    <property type="evidence" value="ECO:0007669"/>
    <property type="project" value="InterPro"/>
</dbReference>
<dbReference type="Gene3D" id="3.30.2410.10">
    <property type="entry name" value="Hect, E3 ligase catalytic domain"/>
    <property type="match status" value="1"/>
</dbReference>
<dbReference type="PANTHER" id="PTHR45700:SF2">
    <property type="entry name" value="UBIQUITIN-PROTEIN LIGASE E3C"/>
    <property type="match status" value="1"/>
</dbReference>
<evidence type="ECO:0000256" key="3">
    <source>
        <dbReference type="ARBA" id="ARBA00022679"/>
    </source>
</evidence>
<dbReference type="GO" id="GO:0006511">
    <property type="term" value="P:ubiquitin-dependent protein catabolic process"/>
    <property type="evidence" value="ECO:0007669"/>
    <property type="project" value="TreeGrafter"/>
</dbReference>
<dbReference type="KEGG" id="tasa:A1Q1_06535"/>
<dbReference type="OrthoDB" id="8068875at2759"/>
<comment type="catalytic activity">
    <reaction evidence="1">
        <text>S-ubiquitinyl-[E2 ubiquitin-conjugating enzyme]-L-cysteine + [acceptor protein]-L-lysine = [E2 ubiquitin-conjugating enzyme]-L-cysteine + N(6)-ubiquitinyl-[acceptor protein]-L-lysine.</text>
        <dbReference type="EC" id="2.3.2.26"/>
    </reaction>
</comment>
<evidence type="ECO:0000259" key="7">
    <source>
        <dbReference type="PROSITE" id="PS50237"/>
    </source>
</evidence>
<organism evidence="8 9">
    <name type="scientific">Trichosporon asahii var. asahii (strain ATCC 90039 / CBS 2479 / JCM 2466 / KCTC 7840 / NBRC 103889/ NCYC 2677 / UAMH 7654)</name>
    <name type="common">Yeast</name>
    <dbReference type="NCBI Taxonomy" id="1186058"/>
    <lineage>
        <taxon>Eukaryota</taxon>
        <taxon>Fungi</taxon>
        <taxon>Dikarya</taxon>
        <taxon>Basidiomycota</taxon>
        <taxon>Agaricomycotina</taxon>
        <taxon>Tremellomycetes</taxon>
        <taxon>Trichosporonales</taxon>
        <taxon>Trichosporonaceae</taxon>
        <taxon>Trichosporon</taxon>
    </lineage>
</organism>
<evidence type="ECO:0000256" key="4">
    <source>
        <dbReference type="ARBA" id="ARBA00022786"/>
    </source>
</evidence>
<dbReference type="PANTHER" id="PTHR45700">
    <property type="entry name" value="UBIQUITIN-PROTEIN LIGASE E3C"/>
    <property type="match status" value="1"/>
</dbReference>
<evidence type="ECO:0000313" key="9">
    <source>
        <dbReference type="Proteomes" id="UP000002748"/>
    </source>
</evidence>
<dbReference type="FunFam" id="3.30.2160.10:FF:000002">
    <property type="entry name" value="Putative Ubiquitin-protein ligase E3C"/>
    <property type="match status" value="1"/>
</dbReference>
<dbReference type="Proteomes" id="UP000002748">
    <property type="component" value="Unassembled WGS sequence"/>
</dbReference>
<gene>
    <name evidence="8" type="ORF">A1Q1_06535</name>
</gene>
<reference evidence="8 9" key="1">
    <citation type="journal article" date="2012" name="Eukaryot. Cell">
        <title>Draft genome sequence of CBS 2479, the standard type strain of Trichosporon asahii.</title>
        <authorList>
            <person name="Yang R.Y."/>
            <person name="Li H.T."/>
            <person name="Zhu H."/>
            <person name="Zhou G.P."/>
            <person name="Wang M."/>
            <person name="Wang L."/>
        </authorList>
    </citation>
    <scope>NUCLEOTIDE SEQUENCE [LARGE SCALE GENOMIC DNA]</scope>
    <source>
        <strain evidence="9">ATCC 90039 / CBS 2479 / JCM 2466 / KCTC 7840 / NCYC 2677 / UAMH 7654</strain>
    </source>
</reference>
<dbReference type="FunFam" id="3.30.2410.10:FF:000011">
    <property type="entry name" value="Putative Ubiquitin-protein ligase E3C"/>
    <property type="match status" value="1"/>
</dbReference>
<dbReference type="RefSeq" id="XP_014177124.1">
    <property type="nucleotide sequence ID" value="XM_014321649.1"/>
</dbReference>
<dbReference type="SMART" id="SM00119">
    <property type="entry name" value="HECTc"/>
    <property type="match status" value="1"/>
</dbReference>
<comment type="caution">
    <text evidence="8">The sequence shown here is derived from an EMBL/GenBank/DDBJ whole genome shotgun (WGS) entry which is preliminary data.</text>
</comment>
<dbReference type="Pfam" id="PF00632">
    <property type="entry name" value="HECT"/>
    <property type="match status" value="1"/>
</dbReference>
<dbReference type="HOGENOM" id="CLU_002173_2_4_1"/>
<dbReference type="InterPro" id="IPR044611">
    <property type="entry name" value="E3A/B/C-like"/>
</dbReference>
<dbReference type="VEuPathDB" id="FungiDB:A1Q1_06535"/>
<feature type="active site" description="Glycyl thioester intermediate" evidence="5">
    <location>
        <position position="942"/>
    </location>
</feature>
<protein>
    <recommendedName>
        <fullName evidence="2">HECT-type E3 ubiquitin transferase</fullName>
        <ecNumber evidence="2">2.3.2.26</ecNumber>
    </recommendedName>
</protein>
<dbReference type="SUPFAM" id="SSF56204">
    <property type="entry name" value="Hect, E3 ligase catalytic domain"/>
    <property type="match status" value="1"/>
</dbReference>
<dbReference type="InterPro" id="IPR000569">
    <property type="entry name" value="HECT_dom"/>
</dbReference>
<feature type="region of interest" description="Disordered" evidence="6">
    <location>
        <begin position="346"/>
        <end position="369"/>
    </location>
</feature>
<dbReference type="AlphaFoldDB" id="J6ER02"/>
<accession>J6ER02</accession>
<name>J6ER02_TRIAS</name>
<keyword evidence="3" id="KW-0808">Transferase</keyword>
<dbReference type="PROSITE" id="PS50237">
    <property type="entry name" value="HECT"/>
    <property type="match status" value="1"/>
</dbReference>
<feature type="compositionally biased region" description="Acidic residues" evidence="6">
    <location>
        <begin position="348"/>
        <end position="359"/>
    </location>
</feature>
<evidence type="ECO:0000256" key="5">
    <source>
        <dbReference type="PROSITE-ProRule" id="PRU00104"/>
    </source>
</evidence>
<dbReference type="EMBL" id="ALBS01000334">
    <property type="protein sequence ID" value="EJT45127.1"/>
    <property type="molecule type" value="Genomic_DNA"/>
</dbReference>
<dbReference type="CDD" id="cd00078">
    <property type="entry name" value="HECTc"/>
    <property type="match status" value="1"/>
</dbReference>
<evidence type="ECO:0000313" key="8">
    <source>
        <dbReference type="EMBL" id="EJT45127.1"/>
    </source>
</evidence>
<evidence type="ECO:0000256" key="1">
    <source>
        <dbReference type="ARBA" id="ARBA00000885"/>
    </source>
</evidence>
<keyword evidence="4 5" id="KW-0833">Ubl conjugation pathway</keyword>